<feature type="transmembrane region" description="Helical" evidence="6">
    <location>
        <begin position="226"/>
        <end position="249"/>
    </location>
</feature>
<dbReference type="PROSITE" id="PS01271">
    <property type="entry name" value="NA_SULFATE"/>
    <property type="match status" value="1"/>
</dbReference>
<evidence type="ECO:0000313" key="7">
    <source>
        <dbReference type="EMBL" id="MDR6239630.1"/>
    </source>
</evidence>
<evidence type="ECO:0000256" key="5">
    <source>
        <dbReference type="ARBA" id="ARBA00023136"/>
    </source>
</evidence>
<dbReference type="InterPro" id="IPR001898">
    <property type="entry name" value="SLC13A/DASS"/>
</dbReference>
<evidence type="ECO:0000256" key="1">
    <source>
        <dbReference type="ARBA" id="ARBA00004141"/>
    </source>
</evidence>
<feature type="transmembrane region" description="Helical" evidence="6">
    <location>
        <begin position="282"/>
        <end position="298"/>
    </location>
</feature>
<keyword evidence="2" id="KW-0813">Transport</keyword>
<feature type="transmembrane region" description="Helical" evidence="6">
    <location>
        <begin position="469"/>
        <end position="490"/>
    </location>
</feature>
<name>A0AAE3XN97_9BACT</name>
<feature type="transmembrane region" description="Helical" evidence="6">
    <location>
        <begin position="20"/>
        <end position="38"/>
    </location>
</feature>
<dbReference type="GO" id="GO:0005886">
    <property type="term" value="C:plasma membrane"/>
    <property type="evidence" value="ECO:0007669"/>
    <property type="project" value="TreeGrafter"/>
</dbReference>
<evidence type="ECO:0000256" key="6">
    <source>
        <dbReference type="SAM" id="Phobius"/>
    </source>
</evidence>
<evidence type="ECO:0000256" key="3">
    <source>
        <dbReference type="ARBA" id="ARBA00022692"/>
    </source>
</evidence>
<feature type="transmembrane region" description="Helical" evidence="6">
    <location>
        <begin position="93"/>
        <end position="111"/>
    </location>
</feature>
<dbReference type="EMBL" id="JAVDQD010000003">
    <property type="protein sequence ID" value="MDR6239630.1"/>
    <property type="molecule type" value="Genomic_DNA"/>
</dbReference>
<organism evidence="7 8">
    <name type="scientific">Aureibacter tunicatorum</name>
    <dbReference type="NCBI Taxonomy" id="866807"/>
    <lineage>
        <taxon>Bacteria</taxon>
        <taxon>Pseudomonadati</taxon>
        <taxon>Bacteroidota</taxon>
        <taxon>Cytophagia</taxon>
        <taxon>Cytophagales</taxon>
        <taxon>Persicobacteraceae</taxon>
        <taxon>Aureibacter</taxon>
    </lineage>
</organism>
<evidence type="ECO:0000256" key="2">
    <source>
        <dbReference type="ARBA" id="ARBA00022448"/>
    </source>
</evidence>
<feature type="transmembrane region" description="Helical" evidence="6">
    <location>
        <begin position="304"/>
        <end position="326"/>
    </location>
</feature>
<keyword evidence="4 6" id="KW-1133">Transmembrane helix</keyword>
<dbReference type="CDD" id="cd01115">
    <property type="entry name" value="SLC13_permease"/>
    <property type="match status" value="1"/>
</dbReference>
<dbReference type="RefSeq" id="WP_309939342.1">
    <property type="nucleotide sequence ID" value="NZ_AP025305.1"/>
</dbReference>
<keyword evidence="5 6" id="KW-0472">Membrane</keyword>
<feature type="transmembrane region" description="Helical" evidence="6">
    <location>
        <begin position="186"/>
        <end position="206"/>
    </location>
</feature>
<comment type="caution">
    <text evidence="7">The sequence shown here is derived from an EMBL/GenBank/DDBJ whole genome shotgun (WGS) entry which is preliminary data.</text>
</comment>
<dbReference type="Proteomes" id="UP001185092">
    <property type="component" value="Unassembled WGS sequence"/>
</dbReference>
<accession>A0AAE3XN97</accession>
<dbReference type="PANTHER" id="PTHR10283">
    <property type="entry name" value="SOLUTE CARRIER FAMILY 13 MEMBER"/>
    <property type="match status" value="1"/>
</dbReference>
<dbReference type="PANTHER" id="PTHR10283:SF82">
    <property type="entry name" value="SOLUTE CARRIER FAMILY 13 MEMBER 2"/>
    <property type="match status" value="1"/>
</dbReference>
<sequence length="491" mass="53313">MNSKKSSSADQMDSVDKFKLYGIFLGPIMFTVLLLIPFGEGMNPQAQKVLAIASWMLIWWITEAVPLAVGALLPIPLLSLMGVSTVKEATLPYSSPIVFLFLGGFILAVAMEKWKFHLRVALGIIKLTGTHANGIVAGFMIATALLSMWISNTATTVMMLPIAVSVITLLNNQIEDMKKLKNFSLAILLGIAYAANIGGIATLIGTPANTIFAGYLKETHNIDLDFARWMLVGLPFSIILLGICYFMLIKVFFPNNLGKFGDAKELFDSESKKLGKITYEEKSVFVVFLITATLWLTRSLINKILVNIVTRDEVIALVGAITLFVLPTSKKDGSRIMEWDDAQKLPWGILLLFGGGLSMASALTKTGLIEIAADYVTTNVQVSALVIIIILTTMMIFMTEMMSNVALATLFIPVAGGIATQIGADFLQVTVPVAIAASCAFMLPMATPPNAIVFASGEIKVSQMARTGFLLNIISILLLTLFSLTFVKWVF</sequence>
<reference evidence="7" key="1">
    <citation type="submission" date="2023-07" db="EMBL/GenBank/DDBJ databases">
        <title>Genomic Encyclopedia of Type Strains, Phase IV (KMG-IV): sequencing the most valuable type-strain genomes for metagenomic binning, comparative biology and taxonomic classification.</title>
        <authorList>
            <person name="Goeker M."/>
        </authorList>
    </citation>
    <scope>NUCLEOTIDE SEQUENCE</scope>
    <source>
        <strain evidence="7">DSM 26174</strain>
    </source>
</reference>
<protein>
    <submittedName>
        <fullName evidence="7">Sodium-dependent dicarboxylate transporter 2/3/5</fullName>
    </submittedName>
</protein>
<feature type="transmembrane region" description="Helical" evidence="6">
    <location>
        <begin position="433"/>
        <end position="457"/>
    </location>
</feature>
<keyword evidence="8" id="KW-1185">Reference proteome</keyword>
<feature type="transmembrane region" description="Helical" evidence="6">
    <location>
        <begin position="156"/>
        <end position="174"/>
    </location>
</feature>
<feature type="transmembrane region" description="Helical" evidence="6">
    <location>
        <begin position="50"/>
        <end position="73"/>
    </location>
</feature>
<dbReference type="Pfam" id="PF00939">
    <property type="entry name" value="Na_sulph_symp"/>
    <property type="match status" value="1"/>
</dbReference>
<dbReference type="NCBIfam" id="TIGR00785">
    <property type="entry name" value="dass"/>
    <property type="match status" value="1"/>
</dbReference>
<evidence type="ECO:0000256" key="4">
    <source>
        <dbReference type="ARBA" id="ARBA00022989"/>
    </source>
</evidence>
<comment type="subcellular location">
    <subcellularLocation>
        <location evidence="1">Membrane</location>
        <topology evidence="1">Multi-pass membrane protein</topology>
    </subcellularLocation>
</comment>
<feature type="transmembrane region" description="Helical" evidence="6">
    <location>
        <begin position="380"/>
        <end position="398"/>
    </location>
</feature>
<dbReference type="AlphaFoldDB" id="A0AAE3XN97"/>
<gene>
    <name evidence="7" type="ORF">HNQ88_002678</name>
</gene>
<proteinExistence type="predicted"/>
<feature type="transmembrane region" description="Helical" evidence="6">
    <location>
        <begin position="132"/>
        <end position="150"/>
    </location>
</feature>
<evidence type="ECO:0000313" key="8">
    <source>
        <dbReference type="Proteomes" id="UP001185092"/>
    </source>
</evidence>
<dbReference type="GO" id="GO:0015141">
    <property type="term" value="F:succinate transmembrane transporter activity"/>
    <property type="evidence" value="ECO:0007669"/>
    <property type="project" value="UniProtKB-ARBA"/>
</dbReference>
<dbReference type="InterPro" id="IPR031312">
    <property type="entry name" value="Na/sul_symport_CS"/>
</dbReference>
<keyword evidence="3 6" id="KW-0812">Transmembrane</keyword>
<feature type="transmembrane region" description="Helical" evidence="6">
    <location>
        <begin position="405"/>
        <end position="427"/>
    </location>
</feature>
<feature type="transmembrane region" description="Helical" evidence="6">
    <location>
        <begin position="347"/>
        <end position="368"/>
    </location>
</feature>